<dbReference type="GeneID" id="17357680"/>
<proteinExistence type="predicted"/>
<dbReference type="KEGG" id="cvr:CHLNCDRAFT_57005"/>
<dbReference type="OrthoDB" id="10575241at2759"/>
<feature type="region of interest" description="Disordered" evidence="1">
    <location>
        <begin position="47"/>
        <end position="101"/>
    </location>
</feature>
<name>E1Z799_CHLVA</name>
<gene>
    <name evidence="2" type="ORF">CHLNCDRAFT_57005</name>
</gene>
<protein>
    <submittedName>
        <fullName evidence="2">Expressed protein</fullName>
    </submittedName>
</protein>
<dbReference type="InParanoid" id="E1Z799"/>
<feature type="compositionally biased region" description="Low complexity" evidence="1">
    <location>
        <begin position="70"/>
        <end position="89"/>
    </location>
</feature>
<evidence type="ECO:0000256" key="1">
    <source>
        <dbReference type="SAM" id="MobiDB-lite"/>
    </source>
</evidence>
<dbReference type="Proteomes" id="UP000008141">
    <property type="component" value="Unassembled WGS sequence"/>
</dbReference>
<evidence type="ECO:0000313" key="3">
    <source>
        <dbReference type="Proteomes" id="UP000008141"/>
    </source>
</evidence>
<evidence type="ECO:0000313" key="2">
    <source>
        <dbReference type="EMBL" id="EFN57880.1"/>
    </source>
</evidence>
<feature type="region of interest" description="Disordered" evidence="1">
    <location>
        <begin position="185"/>
        <end position="207"/>
    </location>
</feature>
<organism evidence="3">
    <name type="scientific">Chlorella variabilis</name>
    <name type="common">Green alga</name>
    <dbReference type="NCBI Taxonomy" id="554065"/>
    <lineage>
        <taxon>Eukaryota</taxon>
        <taxon>Viridiplantae</taxon>
        <taxon>Chlorophyta</taxon>
        <taxon>core chlorophytes</taxon>
        <taxon>Trebouxiophyceae</taxon>
        <taxon>Chlorellales</taxon>
        <taxon>Chlorellaceae</taxon>
        <taxon>Chlorella clade</taxon>
        <taxon>Chlorella</taxon>
    </lineage>
</organism>
<keyword evidence="3" id="KW-1185">Reference proteome</keyword>
<dbReference type="RefSeq" id="XP_005849982.1">
    <property type="nucleotide sequence ID" value="XM_005849920.1"/>
</dbReference>
<accession>E1Z799</accession>
<sequence length="248" mass="25675">MTAAQDAREAADYQPTSYYWHAREGQPQEHCLGNSCENLVGMDCPRQEPTPPAAPHLHQPACTVPKPVRSEAAPPSASTATAAGSLGSSPRGGAASSCLDQYHSMLPDNPVQQLPLLPTTASHTSATVRVAAWLLGGGDAAGDTQQEAAAAEEDAAGCTASSDAASLAGCSDVALLDELEQARYGPGGDTRASAAQAPAQHLGKAGSDVDGYRATSYYCQASRRSLDGFMSRPVQHSDVLNNYVAAMY</sequence>
<dbReference type="EMBL" id="GL433838">
    <property type="protein sequence ID" value="EFN57880.1"/>
    <property type="molecule type" value="Genomic_DNA"/>
</dbReference>
<reference evidence="2 3" key="1">
    <citation type="journal article" date="2010" name="Plant Cell">
        <title>The Chlorella variabilis NC64A genome reveals adaptation to photosymbiosis, coevolution with viruses, and cryptic sex.</title>
        <authorList>
            <person name="Blanc G."/>
            <person name="Duncan G."/>
            <person name="Agarkova I."/>
            <person name="Borodovsky M."/>
            <person name="Gurnon J."/>
            <person name="Kuo A."/>
            <person name="Lindquist E."/>
            <person name="Lucas S."/>
            <person name="Pangilinan J."/>
            <person name="Polle J."/>
            <person name="Salamov A."/>
            <person name="Terry A."/>
            <person name="Yamada T."/>
            <person name="Dunigan D.D."/>
            <person name="Grigoriev I.V."/>
            <person name="Claverie J.M."/>
            <person name="Van Etten J.L."/>
        </authorList>
    </citation>
    <scope>NUCLEOTIDE SEQUENCE [LARGE SCALE GENOMIC DNA]</scope>
    <source>
        <strain evidence="2 3">NC64A</strain>
    </source>
</reference>
<dbReference type="AlphaFoldDB" id="E1Z799"/>